<organism evidence="2 3">
    <name type="scientific">Pyxicephalus adspersus</name>
    <name type="common">African bullfrog</name>
    <dbReference type="NCBI Taxonomy" id="30357"/>
    <lineage>
        <taxon>Eukaryota</taxon>
        <taxon>Metazoa</taxon>
        <taxon>Chordata</taxon>
        <taxon>Craniata</taxon>
        <taxon>Vertebrata</taxon>
        <taxon>Euteleostomi</taxon>
        <taxon>Amphibia</taxon>
        <taxon>Batrachia</taxon>
        <taxon>Anura</taxon>
        <taxon>Neobatrachia</taxon>
        <taxon>Ranoidea</taxon>
        <taxon>Pyxicephalidae</taxon>
        <taxon>Pyxicephalinae</taxon>
        <taxon>Pyxicephalus</taxon>
    </lineage>
</organism>
<evidence type="ECO:0000313" key="3">
    <source>
        <dbReference type="Proteomes" id="UP001181693"/>
    </source>
</evidence>
<dbReference type="EMBL" id="DYDO01000009">
    <property type="protein sequence ID" value="DBA18763.1"/>
    <property type="molecule type" value="Genomic_DNA"/>
</dbReference>
<evidence type="ECO:0000313" key="2">
    <source>
        <dbReference type="EMBL" id="DBA18763.1"/>
    </source>
</evidence>
<gene>
    <name evidence="2" type="ORF">GDO54_016974</name>
</gene>
<keyword evidence="1" id="KW-0812">Transmembrane</keyword>
<keyword evidence="1" id="KW-0472">Membrane</keyword>
<keyword evidence="3" id="KW-1185">Reference proteome</keyword>
<sequence>MAVYILSLKSRINSYFFLFLFVTIVFFSCLVLHCKNKNVQQWERGGGLFSNNFVMHCIKNVILSGINYRIKCILFIYSKVTFS</sequence>
<keyword evidence="1" id="KW-1133">Transmembrane helix</keyword>
<comment type="caution">
    <text evidence="2">The sequence shown here is derived from an EMBL/GenBank/DDBJ whole genome shotgun (WGS) entry which is preliminary data.</text>
</comment>
<dbReference type="Proteomes" id="UP001181693">
    <property type="component" value="Unassembled WGS sequence"/>
</dbReference>
<evidence type="ECO:0000256" key="1">
    <source>
        <dbReference type="SAM" id="Phobius"/>
    </source>
</evidence>
<proteinExistence type="predicted"/>
<feature type="transmembrane region" description="Helical" evidence="1">
    <location>
        <begin position="12"/>
        <end position="34"/>
    </location>
</feature>
<accession>A0AAV2ZWY1</accession>
<dbReference type="AlphaFoldDB" id="A0AAV2ZWY1"/>
<protein>
    <submittedName>
        <fullName evidence="2">Uncharacterized protein</fullName>
    </submittedName>
</protein>
<name>A0AAV2ZWY1_PYXAD</name>
<reference evidence="2" key="1">
    <citation type="thesis" date="2020" institute="ProQuest LLC" country="789 East Eisenhower Parkway, Ann Arbor, MI, USA">
        <title>Comparative Genomics and Chromosome Evolution.</title>
        <authorList>
            <person name="Mudd A.B."/>
        </authorList>
    </citation>
    <scope>NUCLEOTIDE SEQUENCE</scope>
    <source>
        <strain evidence="2">1538</strain>
        <tissue evidence="2">Blood</tissue>
    </source>
</reference>